<protein>
    <submittedName>
        <fullName evidence="1">Uncharacterized protein</fullName>
    </submittedName>
</protein>
<reference evidence="2" key="1">
    <citation type="journal article" date="2022" name="Mol. Ecol. Resour.">
        <title>The genomes of chicory, endive, great burdock and yacon provide insights into Asteraceae palaeo-polyploidization history and plant inulin production.</title>
        <authorList>
            <person name="Fan W."/>
            <person name="Wang S."/>
            <person name="Wang H."/>
            <person name="Wang A."/>
            <person name="Jiang F."/>
            <person name="Liu H."/>
            <person name="Zhao H."/>
            <person name="Xu D."/>
            <person name="Zhang Y."/>
        </authorList>
    </citation>
    <scope>NUCLEOTIDE SEQUENCE [LARGE SCALE GENOMIC DNA]</scope>
    <source>
        <strain evidence="2">cv. Yunnan</strain>
    </source>
</reference>
<gene>
    <name evidence="1" type="ORF">L1987_50854</name>
</gene>
<dbReference type="EMBL" id="CM042034">
    <property type="protein sequence ID" value="KAI3760459.1"/>
    <property type="molecule type" value="Genomic_DNA"/>
</dbReference>
<evidence type="ECO:0000313" key="2">
    <source>
        <dbReference type="Proteomes" id="UP001056120"/>
    </source>
</evidence>
<keyword evidence="2" id="KW-1185">Reference proteome</keyword>
<accession>A0ACB9ENM8</accession>
<comment type="caution">
    <text evidence="1">The sequence shown here is derived from an EMBL/GenBank/DDBJ whole genome shotgun (WGS) entry which is preliminary data.</text>
</comment>
<proteinExistence type="predicted"/>
<dbReference type="Proteomes" id="UP001056120">
    <property type="component" value="Linkage Group LG17"/>
</dbReference>
<organism evidence="1 2">
    <name type="scientific">Smallanthus sonchifolius</name>
    <dbReference type="NCBI Taxonomy" id="185202"/>
    <lineage>
        <taxon>Eukaryota</taxon>
        <taxon>Viridiplantae</taxon>
        <taxon>Streptophyta</taxon>
        <taxon>Embryophyta</taxon>
        <taxon>Tracheophyta</taxon>
        <taxon>Spermatophyta</taxon>
        <taxon>Magnoliopsida</taxon>
        <taxon>eudicotyledons</taxon>
        <taxon>Gunneridae</taxon>
        <taxon>Pentapetalae</taxon>
        <taxon>asterids</taxon>
        <taxon>campanulids</taxon>
        <taxon>Asterales</taxon>
        <taxon>Asteraceae</taxon>
        <taxon>Asteroideae</taxon>
        <taxon>Heliantheae alliance</taxon>
        <taxon>Millerieae</taxon>
        <taxon>Smallanthus</taxon>
    </lineage>
</organism>
<evidence type="ECO:0000313" key="1">
    <source>
        <dbReference type="EMBL" id="KAI3760459.1"/>
    </source>
</evidence>
<name>A0ACB9ENM8_9ASTR</name>
<reference evidence="1 2" key="2">
    <citation type="journal article" date="2022" name="Mol. Ecol. Resour.">
        <title>The genomes of chicory, endive, great burdock and yacon provide insights into Asteraceae paleo-polyploidization history and plant inulin production.</title>
        <authorList>
            <person name="Fan W."/>
            <person name="Wang S."/>
            <person name="Wang H."/>
            <person name="Wang A."/>
            <person name="Jiang F."/>
            <person name="Liu H."/>
            <person name="Zhao H."/>
            <person name="Xu D."/>
            <person name="Zhang Y."/>
        </authorList>
    </citation>
    <scope>NUCLEOTIDE SEQUENCE [LARGE SCALE GENOMIC DNA]</scope>
    <source>
        <strain evidence="2">cv. Yunnan</strain>
        <tissue evidence="1">Leaves</tissue>
    </source>
</reference>
<sequence>MSRKWKDPRTAERSPEHTRVWTEPHPISNKPRRVPVVYYLSRNGNLEHPHFIEVPLSSSDGLYLRDVIDRLDSLRGKGMAALYSWSSKRNYKNGFVWHDLAENDYIYPANGQEYVLKGSELVVAGGASLNSKSEAHVTSSSKNSLSPEFEKTGDDDFPVVRRRRNQSWSAIDLHEYKVYTGECSTGKVAADASTQTDDKRRRRKAIIKEEDEIKEEEEAKKSFHENESSELTREEISPPPSDSSPETLESLMKADGKLIIRPETEDHNSKTNPTAGNKIKASSVLMQLISCGSISFGDCGPGAYGKDNPGFSLISHYKSRMLPRGSSNAEDATVENAVVLRKNRRIKKQMVTEDKEYFSGSLIETKKEEFPALKRSNSYNGDR</sequence>